<organism evidence="1 2">
    <name type="scientific">Paenibacillus spiritus</name>
    <dbReference type="NCBI Taxonomy" id="2496557"/>
    <lineage>
        <taxon>Bacteria</taxon>
        <taxon>Bacillati</taxon>
        <taxon>Bacillota</taxon>
        <taxon>Bacilli</taxon>
        <taxon>Bacillales</taxon>
        <taxon>Paenibacillaceae</taxon>
        <taxon>Paenibacillus</taxon>
    </lineage>
</organism>
<name>A0A5J5GGM9_9BACL</name>
<sequence length="118" mass="14071">MSKEAEWLNIEDVIGVRTESTKKEKDGFLVYITKDGQYYRDCVNVDKTLMLLNQEEGYIKTDKGMIANLNAHPELDEKFKLFKYKIDHELGTKNEFITIAEKRFKDVKLYFERFFKKD</sequence>
<dbReference type="AlphaFoldDB" id="A0A5J5GGM9"/>
<proteinExistence type="predicted"/>
<gene>
    <name evidence="1" type="ORF">F4V43_02160</name>
</gene>
<dbReference type="RefSeq" id="WP_150456601.1">
    <property type="nucleotide sequence ID" value="NZ_VYKK01000004.1"/>
</dbReference>
<evidence type="ECO:0000313" key="1">
    <source>
        <dbReference type="EMBL" id="KAA9007311.1"/>
    </source>
</evidence>
<dbReference type="Proteomes" id="UP000367750">
    <property type="component" value="Unassembled WGS sequence"/>
</dbReference>
<evidence type="ECO:0000313" key="2">
    <source>
        <dbReference type="Proteomes" id="UP000367750"/>
    </source>
</evidence>
<comment type="caution">
    <text evidence="1">The sequence shown here is derived from an EMBL/GenBank/DDBJ whole genome shotgun (WGS) entry which is preliminary data.</text>
</comment>
<reference evidence="1 2" key="1">
    <citation type="submission" date="2019-09" db="EMBL/GenBank/DDBJ databases">
        <title>Bacillus ochoae sp. nov., Paenibacillus whitsoniae sp. nov., Paenibacillus spiritus sp. nov. Isolated from the Mars Exploration Rover during spacecraft assembly.</title>
        <authorList>
            <person name="Seuylemezian A."/>
            <person name="Vaishampayan P."/>
        </authorList>
    </citation>
    <scope>NUCLEOTIDE SEQUENCE [LARGE SCALE GENOMIC DNA]</scope>
    <source>
        <strain evidence="1 2">MER_111</strain>
    </source>
</reference>
<keyword evidence="2" id="KW-1185">Reference proteome</keyword>
<dbReference type="EMBL" id="VYKK01000004">
    <property type="protein sequence ID" value="KAA9007311.1"/>
    <property type="molecule type" value="Genomic_DNA"/>
</dbReference>
<protein>
    <submittedName>
        <fullName evidence="1">Uncharacterized protein</fullName>
    </submittedName>
</protein>
<accession>A0A5J5GGM9</accession>